<comment type="caution">
    <text evidence="3">The sequence shown here is derived from an EMBL/GenBank/DDBJ whole genome shotgun (WGS) entry which is preliminary data.</text>
</comment>
<protein>
    <submittedName>
        <fullName evidence="3">DUF4394 domain-containing protein</fullName>
    </submittedName>
</protein>
<evidence type="ECO:0000313" key="4">
    <source>
        <dbReference type="Proteomes" id="UP000293925"/>
    </source>
</evidence>
<feature type="signal peptide" evidence="1">
    <location>
        <begin position="1"/>
        <end position="22"/>
    </location>
</feature>
<dbReference type="Pfam" id="PF14339">
    <property type="entry name" value="DUF4394"/>
    <property type="match status" value="2"/>
</dbReference>
<dbReference type="OrthoDB" id="531718at2"/>
<keyword evidence="1" id="KW-0732">Signal</keyword>
<gene>
    <name evidence="3" type="ORF">EZ456_11725</name>
</gene>
<feature type="chain" id="PRO_5020417407" evidence="1">
    <location>
        <begin position="23"/>
        <end position="509"/>
    </location>
</feature>
<accession>A0A4R0PYT5</accession>
<keyword evidence="4" id="KW-1185">Reference proteome</keyword>
<feature type="domain" description="DUF4394" evidence="2">
    <location>
        <begin position="54"/>
        <end position="272"/>
    </location>
</feature>
<proteinExistence type="predicted"/>
<evidence type="ECO:0000259" key="2">
    <source>
        <dbReference type="Pfam" id="PF14339"/>
    </source>
</evidence>
<dbReference type="Proteomes" id="UP000293925">
    <property type="component" value="Unassembled WGS sequence"/>
</dbReference>
<dbReference type="SUPFAM" id="SSF50998">
    <property type="entry name" value="Quinoprotein alcohol dehydrogenase-like"/>
    <property type="match status" value="1"/>
</dbReference>
<reference evidence="3 4" key="1">
    <citation type="submission" date="2019-02" db="EMBL/GenBank/DDBJ databases">
        <title>Pedobacter sp. RP-3-21 sp. nov., isolated from Arctic soil.</title>
        <authorList>
            <person name="Dahal R.H."/>
        </authorList>
    </citation>
    <scope>NUCLEOTIDE SEQUENCE [LARGE SCALE GENOMIC DNA]</scope>
    <source>
        <strain evidence="3 4">RP-3-21</strain>
    </source>
</reference>
<evidence type="ECO:0000313" key="3">
    <source>
        <dbReference type="EMBL" id="TCD26625.1"/>
    </source>
</evidence>
<evidence type="ECO:0000256" key="1">
    <source>
        <dbReference type="SAM" id="SignalP"/>
    </source>
</evidence>
<dbReference type="AlphaFoldDB" id="A0A4R0PYT5"/>
<organism evidence="3 4">
    <name type="scientific">Pedobacter psychrodurus</name>
    <dbReference type="NCBI Taxonomy" id="2530456"/>
    <lineage>
        <taxon>Bacteria</taxon>
        <taxon>Pseudomonadati</taxon>
        <taxon>Bacteroidota</taxon>
        <taxon>Sphingobacteriia</taxon>
        <taxon>Sphingobacteriales</taxon>
        <taxon>Sphingobacteriaceae</taxon>
        <taxon>Pedobacter</taxon>
    </lineage>
</organism>
<feature type="domain" description="DUF4394" evidence="2">
    <location>
        <begin position="288"/>
        <end position="502"/>
    </location>
</feature>
<dbReference type="PROSITE" id="PS51257">
    <property type="entry name" value="PROKAR_LIPOPROTEIN"/>
    <property type="match status" value="1"/>
</dbReference>
<dbReference type="InterPro" id="IPR025507">
    <property type="entry name" value="DUF4394"/>
</dbReference>
<dbReference type="RefSeq" id="WP_131530357.1">
    <property type="nucleotide sequence ID" value="NZ_SJSO01000008.1"/>
</dbReference>
<dbReference type="InterPro" id="IPR011047">
    <property type="entry name" value="Quinoprotein_ADH-like_sf"/>
</dbReference>
<dbReference type="EMBL" id="SJSO01000008">
    <property type="protein sequence ID" value="TCD26625.1"/>
    <property type="molecule type" value="Genomic_DNA"/>
</dbReference>
<sequence>MIKTKHLILMALLAIMTPILFSACKKDRNNNPEQEMLSPGPDVNFYALTADGKLLLINAKNPNSVTAQVTISGLQSGETILGIDFRPATGQLYGLGSTSRLYVIDPKTGTARSISAAPFTPALSGTSVGFDFNPTVDRIRVVTSSGQNLRLNPETGTVAATDGMINGVTNAKVSSVAYTQNKAGASTTVLFDIDIANDKLHKQDPPNDGKLVEVGSLGFDFEDVGGFDINPDGTAALAALTTGGKSGLYLIDLTTGKASKINKIDQQITGLAIPTEAVAYAVSNNNELLIFNPMAASPMLVVKAITGIQPGENILGIDMRPSNGQLFAIGSTSRIYSINASSGLAAMVGTGPLSTLLTATQVGIDFNPTVDRIRIVGNTGQNFRVNPTDGVLLVDGAISLGTAAISGAAYTNNFAGATTTVLFDIDSTGDRLYKQDPPNIGTLVDVGPLGINVEANSGFDIGGTSGLAYGIFTVSGVQKLYSVNLTTGAATAGATISTAVRGFTLGLGF</sequence>
<name>A0A4R0PYT5_9SPHI</name>